<dbReference type="PANTHER" id="PTHR35903:SF1">
    <property type="entry name" value="FLAGELLIN B1"/>
    <property type="match status" value="1"/>
</dbReference>
<dbReference type="RefSeq" id="WP_058571081.1">
    <property type="nucleotide sequence ID" value="NZ_LOPV01000059.1"/>
</dbReference>
<feature type="non-terminal residue" evidence="1">
    <location>
        <position position="1"/>
    </location>
</feature>
<dbReference type="AlphaFoldDB" id="A0A0W1SVV9"/>
<evidence type="ECO:0000313" key="1">
    <source>
        <dbReference type="EMBL" id="KTG30346.1"/>
    </source>
</evidence>
<dbReference type="Pfam" id="PF01917">
    <property type="entry name" value="Flagellin_arch-type"/>
    <property type="match status" value="1"/>
</dbReference>
<reference evidence="1 2" key="1">
    <citation type="submission" date="2015-12" db="EMBL/GenBank/DDBJ databases">
        <title>Haloferax profundi sp. nov. isolated from the Discovery deep brine-seawater interface in the Red Sea.</title>
        <authorList>
            <person name="Zhang G."/>
            <person name="Stingl U."/>
            <person name="Rashid M."/>
        </authorList>
    </citation>
    <scope>NUCLEOTIDE SEQUENCE [LARGE SCALE GENOMIC DNA]</scope>
    <source>
        <strain evidence="1 2">SB29</strain>
    </source>
</reference>
<protein>
    <recommendedName>
        <fullName evidence="3">Flagellin</fullName>
    </recommendedName>
</protein>
<gene>
    <name evidence="1" type="ORF">AUR66_08280</name>
</gene>
<organism evidence="1 2">
    <name type="scientific">Haloferax profundi</name>
    <dbReference type="NCBI Taxonomy" id="1544718"/>
    <lineage>
        <taxon>Archaea</taxon>
        <taxon>Methanobacteriati</taxon>
        <taxon>Methanobacteriota</taxon>
        <taxon>Stenosarchaea group</taxon>
        <taxon>Halobacteria</taxon>
        <taxon>Halobacteriales</taxon>
        <taxon>Haloferacaceae</taxon>
        <taxon>Haloferax</taxon>
    </lineage>
</organism>
<accession>A0A0W1SVV9</accession>
<evidence type="ECO:0000313" key="2">
    <source>
        <dbReference type="Proteomes" id="UP000053157"/>
    </source>
</evidence>
<dbReference type="PANTHER" id="PTHR35903">
    <property type="entry name" value="FLAGELLIN B1"/>
    <property type="match status" value="1"/>
</dbReference>
<evidence type="ECO:0008006" key="3">
    <source>
        <dbReference type="Google" id="ProtNLM"/>
    </source>
</evidence>
<proteinExistence type="predicted"/>
<dbReference type="OrthoDB" id="102632at2157"/>
<comment type="caution">
    <text evidence="1">The sequence shown here is derived from an EMBL/GenBank/DDBJ whole genome shotgun (WGS) entry which is preliminary data.</text>
</comment>
<dbReference type="GO" id="GO:0097588">
    <property type="term" value="P:archaeal or bacterial-type flagellum-dependent cell motility"/>
    <property type="evidence" value="ECO:0007669"/>
    <property type="project" value="InterPro"/>
</dbReference>
<sequence length="229" mass="23572">FIAMVLVAAIAAGVLVDTAGFLQDQAQETGQQSSAQVTDRVQVTSVYAETDYVQDITDDSGAYADGSEIYNIGSGDITDSNSDGSVADETGVYTAASTLNFIVMKSPGAGNIQLEEITINWIGPEGAEQHKLTTSGLTDSNGDDIGSSVSIDTIAGNGDYVLSDSSERSLITLAFDPVAADDSGNSATNLVPPEPGQEVTIEFTTEAGATVTKTISMPPTVEGESTVSL</sequence>
<name>A0A0W1SVV9_9EURY</name>
<dbReference type="GO" id="GO:0005198">
    <property type="term" value="F:structural molecule activity"/>
    <property type="evidence" value="ECO:0007669"/>
    <property type="project" value="InterPro"/>
</dbReference>
<dbReference type="Proteomes" id="UP000053157">
    <property type="component" value="Unassembled WGS sequence"/>
</dbReference>
<keyword evidence="2" id="KW-1185">Reference proteome</keyword>
<dbReference type="EMBL" id="LOPV01000059">
    <property type="protein sequence ID" value="KTG30346.1"/>
    <property type="molecule type" value="Genomic_DNA"/>
</dbReference>
<dbReference type="InterPro" id="IPR002774">
    <property type="entry name" value="Flagellin_arc-type"/>
</dbReference>